<comment type="caution">
    <text evidence="1">The sequence shown here is derived from an EMBL/GenBank/DDBJ whole genome shotgun (WGS) entry which is preliminary data.</text>
</comment>
<keyword evidence="2" id="KW-1185">Reference proteome</keyword>
<name>A0ABR0WBA4_REHGL</name>
<dbReference type="Proteomes" id="UP001318860">
    <property type="component" value="Unassembled WGS sequence"/>
</dbReference>
<dbReference type="EMBL" id="JABTTQ020000012">
    <property type="protein sequence ID" value="KAK6144902.1"/>
    <property type="molecule type" value="Genomic_DNA"/>
</dbReference>
<evidence type="ECO:0000313" key="2">
    <source>
        <dbReference type="Proteomes" id="UP001318860"/>
    </source>
</evidence>
<gene>
    <name evidence="1" type="ORF">DH2020_021722</name>
</gene>
<evidence type="ECO:0000313" key="1">
    <source>
        <dbReference type="EMBL" id="KAK6144902.1"/>
    </source>
</evidence>
<reference evidence="1 2" key="1">
    <citation type="journal article" date="2021" name="Comput. Struct. Biotechnol. J.">
        <title>De novo genome assembly of the potent medicinal plant Rehmannia glutinosa using nanopore technology.</title>
        <authorList>
            <person name="Ma L."/>
            <person name="Dong C."/>
            <person name="Song C."/>
            <person name="Wang X."/>
            <person name="Zheng X."/>
            <person name="Niu Y."/>
            <person name="Chen S."/>
            <person name="Feng W."/>
        </authorList>
    </citation>
    <scope>NUCLEOTIDE SEQUENCE [LARGE SCALE GENOMIC DNA]</scope>
    <source>
        <strain evidence="1">DH-2019</strain>
    </source>
</reference>
<proteinExistence type="predicted"/>
<accession>A0ABR0WBA4</accession>
<sequence length="222" mass="25021">MSDIFGVKGSRSFYILVGLGFKLLGDDDDIRTWALTHMYARELHVYIESQTAFTPTRSDVEGGWVTLETEDEHSSDGFDCDLEEELEDNSDRLVASRPTRARRFESDEHVRKHKKKQGNKVMRLRRNQKTVKRRLCGIPGHNAATCPSKESNEVASQVPSEVASQVQSQVQSQVTMGHNLERARQSILKRKREAAAKDCLDLSSQTAANDSIQKTQGHCNCN</sequence>
<protein>
    <submittedName>
        <fullName evidence="1">Uncharacterized protein</fullName>
    </submittedName>
</protein>
<organism evidence="1 2">
    <name type="scientific">Rehmannia glutinosa</name>
    <name type="common">Chinese foxglove</name>
    <dbReference type="NCBI Taxonomy" id="99300"/>
    <lineage>
        <taxon>Eukaryota</taxon>
        <taxon>Viridiplantae</taxon>
        <taxon>Streptophyta</taxon>
        <taxon>Embryophyta</taxon>
        <taxon>Tracheophyta</taxon>
        <taxon>Spermatophyta</taxon>
        <taxon>Magnoliopsida</taxon>
        <taxon>eudicotyledons</taxon>
        <taxon>Gunneridae</taxon>
        <taxon>Pentapetalae</taxon>
        <taxon>asterids</taxon>
        <taxon>lamiids</taxon>
        <taxon>Lamiales</taxon>
        <taxon>Orobanchaceae</taxon>
        <taxon>Rehmannieae</taxon>
        <taxon>Rehmannia</taxon>
    </lineage>
</organism>